<feature type="region of interest" description="Disordered" evidence="7">
    <location>
        <begin position="1290"/>
        <end position="1470"/>
    </location>
</feature>
<dbReference type="PROSITE" id="PS50021">
    <property type="entry name" value="CH"/>
    <property type="match status" value="1"/>
</dbReference>
<feature type="compositionally biased region" description="Basic and acidic residues" evidence="7">
    <location>
        <begin position="992"/>
        <end position="1002"/>
    </location>
</feature>
<dbReference type="SMART" id="SM00360">
    <property type="entry name" value="RRM"/>
    <property type="match status" value="1"/>
</dbReference>
<dbReference type="GO" id="GO:0035371">
    <property type="term" value="C:microtubule plus-end"/>
    <property type="evidence" value="ECO:0007669"/>
    <property type="project" value="TreeGrafter"/>
</dbReference>
<accession>A0A9D3NB70</accession>
<feature type="region of interest" description="Disordered" evidence="7">
    <location>
        <begin position="432"/>
        <end position="453"/>
    </location>
</feature>
<feature type="compositionally biased region" description="Low complexity" evidence="7">
    <location>
        <begin position="25"/>
        <end position="45"/>
    </location>
</feature>
<feature type="coiled-coil region" evidence="6">
    <location>
        <begin position="619"/>
        <end position="646"/>
    </location>
</feature>
<dbReference type="InterPro" id="IPR036534">
    <property type="entry name" value="GAR_dom_sf"/>
</dbReference>
<feature type="compositionally biased region" description="Polar residues" evidence="7">
    <location>
        <begin position="90"/>
        <end position="99"/>
    </location>
</feature>
<dbReference type="GO" id="GO:0051764">
    <property type="term" value="P:actin crosslink formation"/>
    <property type="evidence" value="ECO:0007669"/>
    <property type="project" value="TreeGrafter"/>
</dbReference>
<dbReference type="GO" id="GO:0005884">
    <property type="term" value="C:actin filament"/>
    <property type="evidence" value="ECO:0007669"/>
    <property type="project" value="TreeGrafter"/>
</dbReference>
<feature type="compositionally biased region" description="Polar residues" evidence="7">
    <location>
        <begin position="1349"/>
        <end position="1362"/>
    </location>
</feature>
<evidence type="ECO:0000256" key="3">
    <source>
        <dbReference type="ARBA" id="ARBA00023212"/>
    </source>
</evidence>
<feature type="region of interest" description="Disordered" evidence="7">
    <location>
        <begin position="1164"/>
        <end position="1196"/>
    </location>
</feature>
<comment type="subcellular location">
    <subcellularLocation>
        <location evidence="1">Cytoplasm</location>
        <location evidence="1">Cytoskeleton</location>
    </subcellularLocation>
</comment>
<dbReference type="GO" id="GO:0008017">
    <property type="term" value="F:microtubule binding"/>
    <property type="evidence" value="ECO:0007669"/>
    <property type="project" value="InterPro"/>
</dbReference>
<protein>
    <recommendedName>
        <fullName evidence="13">GAS2-like protein 1</fullName>
    </recommendedName>
</protein>
<feature type="region of interest" description="Disordered" evidence="7">
    <location>
        <begin position="78"/>
        <end position="300"/>
    </location>
</feature>
<dbReference type="InterPro" id="IPR003108">
    <property type="entry name" value="GAR_dom"/>
</dbReference>
<dbReference type="SUPFAM" id="SSF47576">
    <property type="entry name" value="Calponin-homology domain, CH-domain"/>
    <property type="match status" value="1"/>
</dbReference>
<dbReference type="Gene3D" id="3.30.70.330">
    <property type="match status" value="1"/>
</dbReference>
<dbReference type="GO" id="GO:0001725">
    <property type="term" value="C:stress fiber"/>
    <property type="evidence" value="ECO:0007669"/>
    <property type="project" value="TreeGrafter"/>
</dbReference>
<dbReference type="CDD" id="cd21268">
    <property type="entry name" value="CH_GAS2L1_2"/>
    <property type="match status" value="1"/>
</dbReference>
<feature type="compositionally biased region" description="Gly residues" evidence="7">
    <location>
        <begin position="869"/>
        <end position="879"/>
    </location>
</feature>
<dbReference type="SUPFAM" id="SSF54928">
    <property type="entry name" value="RNA-binding domain, RBD"/>
    <property type="match status" value="1"/>
</dbReference>
<evidence type="ECO:0000313" key="11">
    <source>
        <dbReference type="EMBL" id="KAG7318118.1"/>
    </source>
</evidence>
<evidence type="ECO:0000313" key="12">
    <source>
        <dbReference type="Proteomes" id="UP000824219"/>
    </source>
</evidence>
<comment type="caution">
    <text evidence="11">The sequence shown here is derived from an EMBL/GenBank/DDBJ whole genome shotgun (WGS) entry which is preliminary data.</text>
</comment>
<dbReference type="GO" id="GO:0008093">
    <property type="term" value="F:cytoskeletal anchor activity"/>
    <property type="evidence" value="ECO:0007669"/>
    <property type="project" value="TreeGrafter"/>
</dbReference>
<feature type="compositionally biased region" description="Polar residues" evidence="7">
    <location>
        <begin position="966"/>
        <end position="977"/>
    </location>
</feature>
<reference evidence="11 12" key="1">
    <citation type="submission" date="2021-06" db="EMBL/GenBank/DDBJ databases">
        <title>Chromosome-level genome assembly of the red-tail catfish (Hemibagrus wyckioides).</title>
        <authorList>
            <person name="Shao F."/>
        </authorList>
    </citation>
    <scope>NUCLEOTIDE SEQUENCE [LARGE SCALE GENOMIC DNA]</scope>
    <source>
        <strain evidence="11">EC202008001</strain>
        <tissue evidence="11">Blood</tissue>
    </source>
</reference>
<dbReference type="InterPro" id="IPR036872">
    <property type="entry name" value="CH_dom_sf"/>
</dbReference>
<dbReference type="GO" id="GO:0003723">
    <property type="term" value="F:RNA binding"/>
    <property type="evidence" value="ECO:0007669"/>
    <property type="project" value="UniProtKB-UniRule"/>
</dbReference>
<proteinExistence type="inferred from homology"/>
<sequence length="1470" mass="158285">MASVTNYSGYNQAGAQQAYGSYAAQPAQGYGQTQAQQGYTQQDYGSYAQPAAGDSAYSQTASSAGGYTQQQYAASYGQSTAPAAYGAPQAGTQGYSQPAQAYGTSSYTNTPTTAAPPATQASYGTQPGYSAQTAYSGYSQQAASAPQSYSGSTQPAYTQGGYQAQQSAYGGQQQAAYPQGPPQQPPSTAYPPPSNGSYSQYSQPGAPQGGYDQPGPYGGYSQGGVSGGYGGSQPPQRGGYPGDGGGRDGYDRPGMRGGPRGRGPMGRGMGMAGDRGGFSKPGGPMRDGMEGHPGEQDESENSTIYITGLTEKVTLPDMADFFKHCGTIRINRRLNQPAINIYTDKDSGKPKGDATLSYDEPSCARAAVEYFNGKEFQGRRLNVSMARRKTVPGLMRGGMPMRGGPNMMDRGGMMGRGGDRGGFPPRGGPRGAMAWGGPPGANNVPKRAGDWECPNPNNMADQSNIQCAASKSIRPFKSSEEYLYAMKEDLAEWLNGLYDLDITADTFMESLETGCALCRHSNNVNRAALEFLSQHPDSTLLAPRRDVAFQSRNVVPGSFLARDNVSNFIGWCRHELRIKDVLMFETNDLVERCNEKNFVLCLLEVARRGAKFGMPAPMLVQLEEEIEEEIRVQENLQENANKLSSRTFHREKRNSDSEPELVNNWKEQKRILCDMRNLDELVREILGQCSCPAQFPMTKISEGKYKVGDSSALIFIRVLRAHVMVRVGGGWDTLEHYLDKHDPCRCNAYAHRYQQGKASSQAPHSKNSSAHSSRSASPGPHYKPPERRSLEPSAPCAPSSSSSSSPRLTRANLAEAESSRGRTNGTLLPKPPRDRSEPHQFNPIRNKDTVSHLTRRLSGDSDSSTASSKGGGGGGGGRLSLGSRRTNGEEVVFLVNRKEGKHEIERAAGGAGQIPALRPPQPRTRSTSRERPAPSSPGKMKPCPPQGNATRFERGRSLGPDGPRRLQTSRSLSQGKTPQRGRASEGTPASPRHRDAQDDPRSKQAPPGSPRLSGGFSKRQMPSSASSSPVKGVTGSPMKKSTVTPRPPAPRSPSVGNRRLLPPISQQGRRSPHSTPRSTQRSPHHHPPRSPRVSGRPTQRGWGHQNQPDSQDDLGIGFNLHSLPALDPKRELELYRSFEAEFLANTGQTRVPETNEASVQLPVSHQGFRPSGDTNVPDSAYSSSNSSSSSMNVGGKVGILPSLRETRRSNGARSCALEDPPALLHSQTRSGLPNGGFRKLPAISSSMEEGDPGLNSNHLQSGLQMNGGHKVFLHSVVPMEAQAEWAGLEGDVPLNDHGPGLPYDQGLSNDIPLPDTFPSPPPPEDCSYNDSSSESSSMCISLSEPVSEGSCSPPSSVTNGDTDGTVVLRAKRGQKKAERVPSIYKLKLRPRIRPRTDNRPENSPSRIPTPLSYRELQQQTASGNLTPPQSRKNLNQAFGDVIHQQRRSASVGSRERSFSPESGLDPDAWM</sequence>
<feature type="compositionally biased region" description="Low complexity" evidence="7">
    <location>
        <begin position="1179"/>
        <end position="1190"/>
    </location>
</feature>
<dbReference type="InterPro" id="IPR000504">
    <property type="entry name" value="RRM_dom"/>
</dbReference>
<evidence type="ECO:0000259" key="8">
    <source>
        <dbReference type="PROSITE" id="PS50021"/>
    </source>
</evidence>
<dbReference type="PROSITE" id="PS51460">
    <property type="entry name" value="GAR"/>
    <property type="match status" value="1"/>
</dbReference>
<dbReference type="Proteomes" id="UP000824219">
    <property type="component" value="Linkage Group LG22"/>
</dbReference>
<feature type="compositionally biased region" description="Gly residues" evidence="7">
    <location>
        <begin position="255"/>
        <end position="280"/>
    </location>
</feature>
<name>A0A9D3NB70_9TELE</name>
<evidence type="ECO:0000259" key="9">
    <source>
        <dbReference type="PROSITE" id="PS50102"/>
    </source>
</evidence>
<dbReference type="Gene3D" id="3.30.920.20">
    <property type="entry name" value="Gas2-like domain"/>
    <property type="match status" value="1"/>
</dbReference>
<keyword evidence="12" id="KW-1185">Reference proteome</keyword>
<evidence type="ECO:0000256" key="6">
    <source>
        <dbReference type="SAM" id="Coils"/>
    </source>
</evidence>
<keyword evidence="2" id="KW-0963">Cytoplasm</keyword>
<evidence type="ECO:0000256" key="2">
    <source>
        <dbReference type="ARBA" id="ARBA00022490"/>
    </source>
</evidence>
<keyword evidence="6" id="KW-0175">Coiled coil</keyword>
<feature type="compositionally biased region" description="Polar residues" evidence="7">
    <location>
        <begin position="1020"/>
        <end position="1029"/>
    </location>
</feature>
<dbReference type="Pfam" id="PF00307">
    <property type="entry name" value="CH"/>
    <property type="match status" value="1"/>
</dbReference>
<dbReference type="Gene3D" id="1.10.418.10">
    <property type="entry name" value="Calponin-like domain"/>
    <property type="match status" value="1"/>
</dbReference>
<feature type="region of interest" description="Disordered" evidence="7">
    <location>
        <begin position="1210"/>
        <end position="1236"/>
    </location>
</feature>
<feature type="compositionally biased region" description="Low complexity" evidence="7">
    <location>
        <begin position="792"/>
        <end position="806"/>
    </location>
</feature>
<evidence type="ECO:0000256" key="5">
    <source>
        <dbReference type="PROSITE-ProRule" id="PRU00176"/>
    </source>
</evidence>
<keyword evidence="3" id="KW-0206">Cytoskeleton</keyword>
<dbReference type="SMART" id="SM00033">
    <property type="entry name" value="CH"/>
    <property type="match status" value="1"/>
</dbReference>
<feature type="compositionally biased region" description="Pro residues" evidence="7">
    <location>
        <begin position="1315"/>
        <end position="1324"/>
    </location>
</feature>
<dbReference type="InterPro" id="IPR001715">
    <property type="entry name" value="CH_dom"/>
</dbReference>
<feature type="compositionally biased region" description="Pro residues" evidence="7">
    <location>
        <begin position="179"/>
        <end position="194"/>
    </location>
</feature>
<evidence type="ECO:0000259" key="10">
    <source>
        <dbReference type="PROSITE" id="PS51460"/>
    </source>
</evidence>
<dbReference type="OrthoDB" id="206130at2759"/>
<feature type="compositionally biased region" description="Basic and acidic residues" evidence="7">
    <location>
        <begin position="245"/>
        <end position="254"/>
    </location>
</feature>
<feature type="compositionally biased region" description="Low complexity" evidence="7">
    <location>
        <begin position="1328"/>
        <end position="1343"/>
    </location>
</feature>
<dbReference type="Pfam" id="PF00076">
    <property type="entry name" value="RRM_1"/>
    <property type="match status" value="1"/>
</dbReference>
<dbReference type="GO" id="GO:1904825">
    <property type="term" value="P:protein localization to microtubule plus-end"/>
    <property type="evidence" value="ECO:0007669"/>
    <property type="project" value="TreeGrafter"/>
</dbReference>
<dbReference type="EMBL" id="JAHKSW010000022">
    <property type="protein sequence ID" value="KAG7318118.1"/>
    <property type="molecule type" value="Genomic_DNA"/>
</dbReference>
<dbReference type="GO" id="GO:0031110">
    <property type="term" value="P:regulation of microtubule polymerization or depolymerization"/>
    <property type="evidence" value="ECO:0007669"/>
    <property type="project" value="TreeGrafter"/>
</dbReference>
<dbReference type="InterPro" id="IPR012677">
    <property type="entry name" value="Nucleotide-bd_a/b_plait_sf"/>
</dbReference>
<evidence type="ECO:0000256" key="1">
    <source>
        <dbReference type="ARBA" id="ARBA00004245"/>
    </source>
</evidence>
<dbReference type="SUPFAM" id="SSF143575">
    <property type="entry name" value="GAS2 domain-like"/>
    <property type="match status" value="1"/>
</dbReference>
<feature type="compositionally biased region" description="Low complexity" evidence="7">
    <location>
        <begin position="762"/>
        <end position="780"/>
    </location>
</feature>
<feature type="domain" description="Calponin-homology (CH)" evidence="8">
    <location>
        <begin position="484"/>
        <end position="610"/>
    </location>
</feature>
<feature type="domain" description="RRM" evidence="9">
    <location>
        <begin position="302"/>
        <end position="388"/>
    </location>
</feature>
<dbReference type="InterPro" id="IPR035979">
    <property type="entry name" value="RBD_domain_sf"/>
</dbReference>
<dbReference type="PANTHER" id="PTHR46756:SF25">
    <property type="entry name" value="GAS2-LIKE PROTEIN 1"/>
    <property type="match status" value="1"/>
</dbReference>
<dbReference type="GO" id="GO:0051015">
    <property type="term" value="F:actin filament binding"/>
    <property type="evidence" value="ECO:0007669"/>
    <property type="project" value="TreeGrafter"/>
</dbReference>
<feature type="compositionally biased region" description="Basic and acidic residues" evidence="7">
    <location>
        <begin position="896"/>
        <end position="906"/>
    </location>
</feature>
<dbReference type="GO" id="GO:0005737">
    <property type="term" value="C:cytoplasm"/>
    <property type="evidence" value="ECO:0007669"/>
    <property type="project" value="TreeGrafter"/>
</dbReference>
<feature type="compositionally biased region" description="Gly residues" evidence="7">
    <location>
        <begin position="216"/>
        <end position="231"/>
    </location>
</feature>
<feature type="compositionally biased region" description="Low complexity" evidence="7">
    <location>
        <begin position="203"/>
        <end position="215"/>
    </location>
</feature>
<feature type="compositionally biased region" description="Polar residues" evidence="7">
    <location>
        <begin position="1415"/>
        <end position="1436"/>
    </location>
</feature>
<organism evidence="11 12">
    <name type="scientific">Hemibagrus wyckioides</name>
    <dbReference type="NCBI Taxonomy" id="337641"/>
    <lineage>
        <taxon>Eukaryota</taxon>
        <taxon>Metazoa</taxon>
        <taxon>Chordata</taxon>
        <taxon>Craniata</taxon>
        <taxon>Vertebrata</taxon>
        <taxon>Euteleostomi</taxon>
        <taxon>Actinopterygii</taxon>
        <taxon>Neopterygii</taxon>
        <taxon>Teleostei</taxon>
        <taxon>Ostariophysi</taxon>
        <taxon>Siluriformes</taxon>
        <taxon>Bagridae</taxon>
        <taxon>Hemibagrus</taxon>
    </lineage>
</organism>
<dbReference type="PANTHER" id="PTHR46756">
    <property type="entry name" value="TRANSGELIN"/>
    <property type="match status" value="1"/>
</dbReference>
<evidence type="ECO:0008006" key="13">
    <source>
        <dbReference type="Google" id="ProtNLM"/>
    </source>
</evidence>
<dbReference type="Pfam" id="PF02187">
    <property type="entry name" value="GAS2"/>
    <property type="match status" value="1"/>
</dbReference>
<feature type="region of interest" description="Disordered" evidence="7">
    <location>
        <begin position="755"/>
        <end position="1116"/>
    </location>
</feature>
<feature type="compositionally biased region" description="Low complexity" evidence="7">
    <location>
        <begin position="102"/>
        <end position="178"/>
    </location>
</feature>
<dbReference type="SMART" id="SM00243">
    <property type="entry name" value="GAS2"/>
    <property type="match status" value="1"/>
</dbReference>
<dbReference type="GO" id="GO:0001578">
    <property type="term" value="P:microtubule bundle formation"/>
    <property type="evidence" value="ECO:0007669"/>
    <property type="project" value="TreeGrafter"/>
</dbReference>
<evidence type="ECO:0000256" key="7">
    <source>
        <dbReference type="SAM" id="MobiDB-lite"/>
    </source>
</evidence>
<dbReference type="FunFam" id="3.30.70.330:FF:000127">
    <property type="entry name" value="RNA-binding protein EWS isoform 1"/>
    <property type="match status" value="1"/>
</dbReference>
<comment type="similarity">
    <text evidence="4">Belongs to the GAS2 family.</text>
</comment>
<dbReference type="PROSITE" id="PS50102">
    <property type="entry name" value="RRM"/>
    <property type="match status" value="1"/>
</dbReference>
<feature type="region of interest" description="Disordered" evidence="7">
    <location>
        <begin position="25"/>
        <end position="61"/>
    </location>
</feature>
<feature type="compositionally biased region" description="Polar residues" evidence="7">
    <location>
        <begin position="1064"/>
        <end position="1075"/>
    </location>
</feature>
<keyword evidence="5" id="KW-0694">RNA-binding</keyword>
<feature type="domain" description="GAR" evidence="10">
    <location>
        <begin position="673"/>
        <end position="745"/>
    </location>
</feature>
<gene>
    <name evidence="11" type="ORF">KOW79_017873</name>
</gene>
<evidence type="ECO:0000256" key="4">
    <source>
        <dbReference type="ARBA" id="ARBA00038441"/>
    </source>
</evidence>